<organism evidence="9 10">
    <name type="scientific">Pristionchus fissidentatus</name>
    <dbReference type="NCBI Taxonomy" id="1538716"/>
    <lineage>
        <taxon>Eukaryota</taxon>
        <taxon>Metazoa</taxon>
        <taxon>Ecdysozoa</taxon>
        <taxon>Nematoda</taxon>
        <taxon>Chromadorea</taxon>
        <taxon>Rhabditida</taxon>
        <taxon>Rhabditina</taxon>
        <taxon>Diplogasteromorpha</taxon>
        <taxon>Diplogasteroidea</taxon>
        <taxon>Neodiplogasteridae</taxon>
        <taxon>Pristionchus</taxon>
    </lineage>
</organism>
<feature type="transmembrane region" description="Helical" evidence="7">
    <location>
        <begin position="552"/>
        <end position="573"/>
    </location>
</feature>
<evidence type="ECO:0000313" key="10">
    <source>
        <dbReference type="Proteomes" id="UP001432322"/>
    </source>
</evidence>
<feature type="non-terminal residue" evidence="9">
    <location>
        <position position="1"/>
    </location>
</feature>
<evidence type="ECO:0000259" key="8">
    <source>
        <dbReference type="PROSITE" id="PS50275"/>
    </source>
</evidence>
<dbReference type="Pfam" id="PF02383">
    <property type="entry name" value="Syja_N"/>
    <property type="match status" value="1"/>
</dbReference>
<evidence type="ECO:0000313" key="9">
    <source>
        <dbReference type="EMBL" id="GMT30682.1"/>
    </source>
</evidence>
<keyword evidence="10" id="KW-1185">Reference proteome</keyword>
<sequence length="610" mass="69476">VSLPIVYSQHAMSAPAETAVYERYNLYVSPDKLFLEPCDRFGGVKSQLHLQIDRHSNSIGLFETAGNHIPVADCDIFLIYGIIGTIQLVSGQALIVIKNAEVAGQLNGHDIWRVLSTEIIPFKKTTLHLTQKQTWFNRQFTEMVQTVLGTPGFYFSYTADITHSFQWMAENASPQFYQRSLIDRAEERFTWNGYCLQRLRGVPNAHQYCLPLMHGFFGSVTQQIGSNRFKLILISRRSIQRAGVRFYKRGVNTEGHCANFVETEQIVEMLREGPQKTVTAFLQTRGSIPLFWSQKPNLRWQPCPMLRPTDDQLQAYVRHFKSQAEHYRGKQVIVNLVNSKGRERRVGGELERISLQANLPGVRYNPFDFHKECHAMNWDRISVLKGQLRPEITEFGFFASCPDQPGQNRMQQGIYRTNCMDCLDRTNVVQSMIARESLTDQLMALGVLTGGRRVEDLEELERVFKFLWADNGDECSRQYAGTGALKADFTRLGKRTYAGALNDGVNAITRYFKNNFNDGHRQDSIDLFLGNFRVEPDHLPSTFETTLLALDYHGVAIVAAAFAVAMVVLCLLVSENLSATLFWLVVVMFCLAFIFLNGEEFVNTPKLKQD</sequence>
<keyword evidence="7" id="KW-0812">Transmembrane</keyword>
<evidence type="ECO:0000256" key="3">
    <source>
        <dbReference type="ARBA" id="ARBA00036807"/>
    </source>
</evidence>
<reference evidence="9" key="1">
    <citation type="submission" date="2023-10" db="EMBL/GenBank/DDBJ databases">
        <title>Genome assembly of Pristionchus species.</title>
        <authorList>
            <person name="Yoshida K."/>
            <person name="Sommer R.J."/>
        </authorList>
    </citation>
    <scope>NUCLEOTIDE SEQUENCE</scope>
    <source>
        <strain evidence="9">RS5133</strain>
    </source>
</reference>
<feature type="domain" description="SAC" evidence="8">
    <location>
        <begin position="144"/>
        <end position="481"/>
    </location>
</feature>
<evidence type="ECO:0000256" key="7">
    <source>
        <dbReference type="SAM" id="Phobius"/>
    </source>
</evidence>
<evidence type="ECO:0000256" key="2">
    <source>
        <dbReference type="ARBA" id="ARBA00036631"/>
    </source>
</evidence>
<dbReference type="GO" id="GO:0046856">
    <property type="term" value="P:phosphatidylinositol dephosphorylation"/>
    <property type="evidence" value="ECO:0007669"/>
    <property type="project" value="TreeGrafter"/>
</dbReference>
<dbReference type="AlphaFoldDB" id="A0AAV5WFL7"/>
<gene>
    <name evidence="9" type="ORF">PFISCL1PPCAC_21979</name>
</gene>
<evidence type="ECO:0000256" key="5">
    <source>
        <dbReference type="ARBA" id="ARBA00041396"/>
    </source>
</evidence>
<keyword evidence="7" id="KW-1133">Transmembrane helix</keyword>
<dbReference type="GO" id="GO:0043812">
    <property type="term" value="F:phosphatidylinositol-4-phosphate phosphatase activity"/>
    <property type="evidence" value="ECO:0007669"/>
    <property type="project" value="TreeGrafter"/>
</dbReference>
<dbReference type="PANTHER" id="PTHR45662">
    <property type="entry name" value="PHOSPHATIDYLINOSITIDE PHOSPHATASE SAC1"/>
    <property type="match status" value="1"/>
</dbReference>
<comment type="catalytic activity">
    <reaction evidence="3">
        <text>a 1,2-diacyl-sn-glycero-3-phospho-(1D-myo-inositol 4-phosphate) + H2O = a 1,2-diacyl-sn-glycero-3-phospho-(1D-myo-inositol) + phosphate</text>
        <dbReference type="Rhea" id="RHEA:55652"/>
        <dbReference type="ChEBI" id="CHEBI:15377"/>
        <dbReference type="ChEBI" id="CHEBI:43474"/>
        <dbReference type="ChEBI" id="CHEBI:57880"/>
        <dbReference type="ChEBI" id="CHEBI:58178"/>
    </reaction>
    <physiologicalReaction direction="left-to-right" evidence="3">
        <dbReference type="Rhea" id="RHEA:55653"/>
    </physiologicalReaction>
</comment>
<protein>
    <recommendedName>
        <fullName evidence="4">Phosphatidylinositol-3-phosphatase SAC1</fullName>
        <ecNumber evidence="1">3.1.3.64</ecNumber>
    </recommendedName>
    <alternativeName>
        <fullName evidence="6">Phosphatidylinositol-4-phosphate phosphatase</fullName>
    </alternativeName>
    <alternativeName>
        <fullName evidence="5">Suppressor of actin mutations 1-like protein</fullName>
    </alternativeName>
</protein>
<evidence type="ECO:0000256" key="6">
    <source>
        <dbReference type="ARBA" id="ARBA00041911"/>
    </source>
</evidence>
<evidence type="ECO:0000256" key="4">
    <source>
        <dbReference type="ARBA" id="ARBA00040795"/>
    </source>
</evidence>
<dbReference type="PANTHER" id="PTHR45662:SF2">
    <property type="entry name" value="PHOSPHATIDYLINOSITOL-3-PHOSPHATASE SAC1"/>
    <property type="match status" value="1"/>
</dbReference>
<dbReference type="EMBL" id="BTSY01000005">
    <property type="protein sequence ID" value="GMT30682.1"/>
    <property type="molecule type" value="Genomic_DNA"/>
</dbReference>
<comment type="catalytic activity">
    <reaction evidence="2">
        <text>a 1,2-diacyl-sn-glycero-3-phospho-(1D-myo-inositol-3-phosphate) + H2O = a 1,2-diacyl-sn-glycero-3-phospho-(1D-myo-inositol) + phosphate</text>
        <dbReference type="Rhea" id="RHEA:12316"/>
        <dbReference type="ChEBI" id="CHEBI:15377"/>
        <dbReference type="ChEBI" id="CHEBI:43474"/>
        <dbReference type="ChEBI" id="CHEBI:57880"/>
        <dbReference type="ChEBI" id="CHEBI:58088"/>
        <dbReference type="EC" id="3.1.3.64"/>
    </reaction>
    <physiologicalReaction direction="left-to-right" evidence="2">
        <dbReference type="Rhea" id="RHEA:12317"/>
    </physiologicalReaction>
</comment>
<dbReference type="GO" id="GO:0004438">
    <property type="term" value="F:phosphatidylinositol-3-phosphate phosphatase activity"/>
    <property type="evidence" value="ECO:0007669"/>
    <property type="project" value="UniProtKB-EC"/>
</dbReference>
<dbReference type="PROSITE" id="PS50275">
    <property type="entry name" value="SAC"/>
    <property type="match status" value="1"/>
</dbReference>
<keyword evidence="7" id="KW-0472">Membrane</keyword>
<name>A0AAV5WFL7_9BILA</name>
<dbReference type="InterPro" id="IPR002013">
    <property type="entry name" value="SAC_dom"/>
</dbReference>
<accession>A0AAV5WFL7</accession>
<dbReference type="GO" id="GO:0005783">
    <property type="term" value="C:endoplasmic reticulum"/>
    <property type="evidence" value="ECO:0007669"/>
    <property type="project" value="TreeGrafter"/>
</dbReference>
<dbReference type="EC" id="3.1.3.64" evidence="1"/>
<proteinExistence type="predicted"/>
<comment type="caution">
    <text evidence="9">The sequence shown here is derived from an EMBL/GenBank/DDBJ whole genome shotgun (WGS) entry which is preliminary data.</text>
</comment>
<feature type="transmembrane region" description="Helical" evidence="7">
    <location>
        <begin position="580"/>
        <end position="598"/>
    </location>
</feature>
<evidence type="ECO:0000256" key="1">
    <source>
        <dbReference type="ARBA" id="ARBA00013038"/>
    </source>
</evidence>
<dbReference type="Proteomes" id="UP001432322">
    <property type="component" value="Unassembled WGS sequence"/>
</dbReference>